<feature type="domain" description="Transcriptional repressor PaaX-like N-terminal" evidence="1">
    <location>
        <begin position="25"/>
        <end position="93"/>
    </location>
</feature>
<comment type="caution">
    <text evidence="3">The sequence shown here is derived from an EMBL/GenBank/DDBJ whole genome shotgun (WGS) entry which is preliminary data.</text>
</comment>
<name>A0A562TID0_9HYPH</name>
<sequence>MAGSNFLNARTADLFEPALHEIRPKAASLIVSIYGDAIEPRGGIVWMGNLISICAAFSISETHVRTAVSRLVAAGQLIGEREGRKSYYRLTGEAQQEYLRAANVLFFERPRPERWCFRTVSEPEDEERLRTAGFTPVAAGLWVGPEWIGPSAIAGLPGTSVFQSAQSGNPTAVAAFARAFWALDELGARYDGFLRLFDPWLTQDSIASSLGPEGCFLARVLLVHAYRGILLKDPHLPEDATGADWPGRAARRLFAELYIRLSPPADRYIGASFQTADGALPECTEKSMARLKSLHVLAGS</sequence>
<dbReference type="EMBL" id="VLLF01000001">
    <property type="protein sequence ID" value="TWI92928.1"/>
    <property type="molecule type" value="Genomic_DNA"/>
</dbReference>
<dbReference type="InterPro" id="IPR012906">
    <property type="entry name" value="PaaX-like_N"/>
</dbReference>
<dbReference type="AlphaFoldDB" id="A0A562TID0"/>
<evidence type="ECO:0000313" key="4">
    <source>
        <dbReference type="Proteomes" id="UP000320593"/>
    </source>
</evidence>
<reference evidence="3 4" key="1">
    <citation type="submission" date="2019-07" db="EMBL/GenBank/DDBJ databases">
        <title>Genomic Encyclopedia of Archaeal and Bacterial Type Strains, Phase II (KMG-II): from individual species to whole genera.</title>
        <authorList>
            <person name="Goeker M."/>
        </authorList>
    </citation>
    <scope>NUCLEOTIDE SEQUENCE [LARGE SCALE GENOMIC DNA]</scope>
    <source>
        <strain evidence="3 4">ATCC BAA-252</strain>
    </source>
</reference>
<gene>
    <name evidence="3" type="ORF">JM93_00480</name>
</gene>
<dbReference type="InterPro" id="IPR013225">
    <property type="entry name" value="PaaX_C"/>
</dbReference>
<dbReference type="InterPro" id="IPR036388">
    <property type="entry name" value="WH-like_DNA-bd_sf"/>
</dbReference>
<dbReference type="Gene3D" id="1.20.58.1460">
    <property type="match status" value="1"/>
</dbReference>
<dbReference type="SUPFAM" id="SSF46785">
    <property type="entry name" value="Winged helix' DNA-binding domain"/>
    <property type="match status" value="1"/>
</dbReference>
<evidence type="ECO:0000259" key="2">
    <source>
        <dbReference type="Pfam" id="PF08223"/>
    </source>
</evidence>
<dbReference type="RefSeq" id="WP_209000013.1">
    <property type="nucleotide sequence ID" value="NZ_SMLY01000087.1"/>
</dbReference>
<dbReference type="PANTHER" id="PTHR30319:SF1">
    <property type="entry name" value="TRANSCRIPTIONAL REPRESSOR PAAX"/>
    <property type="match status" value="1"/>
</dbReference>
<accession>A0A562TID0</accession>
<dbReference type="PANTHER" id="PTHR30319">
    <property type="entry name" value="PHENYLACETIC ACID REGULATOR-RELATED TRANSCRIPTIONAL REPRESSOR"/>
    <property type="match status" value="1"/>
</dbReference>
<dbReference type="GO" id="GO:0006351">
    <property type="term" value="P:DNA-templated transcription"/>
    <property type="evidence" value="ECO:0007669"/>
    <property type="project" value="InterPro"/>
</dbReference>
<dbReference type="InterPro" id="IPR011965">
    <property type="entry name" value="PaaX_trns_reg"/>
</dbReference>
<evidence type="ECO:0000259" key="1">
    <source>
        <dbReference type="Pfam" id="PF07848"/>
    </source>
</evidence>
<organism evidence="3 4">
    <name type="scientific">Roseibium hamelinense</name>
    <dbReference type="NCBI Taxonomy" id="150831"/>
    <lineage>
        <taxon>Bacteria</taxon>
        <taxon>Pseudomonadati</taxon>
        <taxon>Pseudomonadota</taxon>
        <taxon>Alphaproteobacteria</taxon>
        <taxon>Hyphomicrobiales</taxon>
        <taxon>Stappiaceae</taxon>
        <taxon>Roseibium</taxon>
    </lineage>
</organism>
<dbReference type="Pfam" id="PF08223">
    <property type="entry name" value="PaaX_C"/>
    <property type="match status" value="1"/>
</dbReference>
<dbReference type="InterPro" id="IPR036390">
    <property type="entry name" value="WH_DNA-bd_sf"/>
</dbReference>
<dbReference type="Pfam" id="PF07848">
    <property type="entry name" value="PaaX"/>
    <property type="match status" value="1"/>
</dbReference>
<dbReference type="Proteomes" id="UP000320593">
    <property type="component" value="Unassembled WGS sequence"/>
</dbReference>
<dbReference type="Gene3D" id="1.10.10.10">
    <property type="entry name" value="Winged helix-like DNA-binding domain superfamily/Winged helix DNA-binding domain"/>
    <property type="match status" value="1"/>
</dbReference>
<feature type="domain" description="Transcriptional repressor PaaX-like C-terminal" evidence="2">
    <location>
        <begin position="181"/>
        <end position="269"/>
    </location>
</feature>
<evidence type="ECO:0000313" key="3">
    <source>
        <dbReference type="EMBL" id="TWI92928.1"/>
    </source>
</evidence>
<proteinExistence type="predicted"/>
<keyword evidence="4" id="KW-1185">Reference proteome</keyword>
<dbReference type="PIRSF" id="PIRSF020623">
    <property type="entry name" value="PaaX"/>
    <property type="match status" value="1"/>
</dbReference>
<protein>
    <submittedName>
        <fullName evidence="3">PaaX family transcriptional regulator</fullName>
    </submittedName>
</protein>